<keyword evidence="3" id="KW-1185">Reference proteome</keyword>
<dbReference type="GO" id="GO:0003676">
    <property type="term" value="F:nucleic acid binding"/>
    <property type="evidence" value="ECO:0007669"/>
    <property type="project" value="InterPro"/>
</dbReference>
<dbReference type="Proteomes" id="UP001415857">
    <property type="component" value="Unassembled WGS sequence"/>
</dbReference>
<protein>
    <recommendedName>
        <fullName evidence="1">RNase H type-1 domain-containing protein</fullName>
    </recommendedName>
</protein>
<dbReference type="InterPro" id="IPR002156">
    <property type="entry name" value="RNaseH_domain"/>
</dbReference>
<organism evidence="2 3">
    <name type="scientific">Liquidambar formosana</name>
    <name type="common">Formosan gum</name>
    <dbReference type="NCBI Taxonomy" id="63359"/>
    <lineage>
        <taxon>Eukaryota</taxon>
        <taxon>Viridiplantae</taxon>
        <taxon>Streptophyta</taxon>
        <taxon>Embryophyta</taxon>
        <taxon>Tracheophyta</taxon>
        <taxon>Spermatophyta</taxon>
        <taxon>Magnoliopsida</taxon>
        <taxon>eudicotyledons</taxon>
        <taxon>Gunneridae</taxon>
        <taxon>Pentapetalae</taxon>
        <taxon>Saxifragales</taxon>
        <taxon>Altingiaceae</taxon>
        <taxon>Liquidambar</taxon>
    </lineage>
</organism>
<dbReference type="PANTHER" id="PTHR47074">
    <property type="entry name" value="BNAC02G40300D PROTEIN"/>
    <property type="match status" value="1"/>
</dbReference>
<accession>A0AAP0X3Q8</accession>
<dbReference type="GO" id="GO:0004523">
    <property type="term" value="F:RNA-DNA hybrid ribonuclease activity"/>
    <property type="evidence" value="ECO:0007669"/>
    <property type="project" value="InterPro"/>
</dbReference>
<dbReference type="InterPro" id="IPR036397">
    <property type="entry name" value="RNaseH_sf"/>
</dbReference>
<evidence type="ECO:0000259" key="1">
    <source>
        <dbReference type="Pfam" id="PF13456"/>
    </source>
</evidence>
<evidence type="ECO:0000313" key="3">
    <source>
        <dbReference type="Proteomes" id="UP001415857"/>
    </source>
</evidence>
<dbReference type="Pfam" id="PF13456">
    <property type="entry name" value="RVT_3"/>
    <property type="match status" value="1"/>
</dbReference>
<name>A0AAP0X3Q8_LIQFO</name>
<gene>
    <name evidence="2" type="ORF">L1049_017457</name>
</gene>
<dbReference type="AlphaFoldDB" id="A0AAP0X3Q8"/>
<comment type="caution">
    <text evidence="2">The sequence shown here is derived from an EMBL/GenBank/DDBJ whole genome shotgun (WGS) entry which is preliminary data.</text>
</comment>
<dbReference type="SUPFAM" id="SSF53098">
    <property type="entry name" value="Ribonuclease H-like"/>
    <property type="match status" value="1"/>
</dbReference>
<dbReference type="InterPro" id="IPR052929">
    <property type="entry name" value="RNase_H-like_EbsB-rel"/>
</dbReference>
<dbReference type="InterPro" id="IPR012337">
    <property type="entry name" value="RNaseH-like_sf"/>
</dbReference>
<dbReference type="Gene3D" id="3.30.420.10">
    <property type="entry name" value="Ribonuclease H-like superfamily/Ribonuclease H"/>
    <property type="match status" value="1"/>
</dbReference>
<dbReference type="CDD" id="cd06222">
    <property type="entry name" value="RNase_H_like"/>
    <property type="match status" value="1"/>
</dbReference>
<proteinExistence type="predicted"/>
<evidence type="ECO:0000313" key="2">
    <source>
        <dbReference type="EMBL" id="KAK9288986.1"/>
    </source>
</evidence>
<sequence length="136" mass="15067">MGFVAAIIICTHRRGSLLKINTDGAWMTKGDIGGVGMVIRDERGLFIVGIAKRFQHMSSAQMVEATALREGIRFVLDNNFKRLVVETDAKSIRAGLKTRGNIPAEVEILCDYIKQLAREAQVADFIYLPRNCNQAA</sequence>
<dbReference type="EMBL" id="JBBPBK010000003">
    <property type="protein sequence ID" value="KAK9288986.1"/>
    <property type="molecule type" value="Genomic_DNA"/>
</dbReference>
<dbReference type="PANTHER" id="PTHR47074:SF11">
    <property type="entry name" value="REVERSE TRANSCRIPTASE-LIKE PROTEIN"/>
    <property type="match status" value="1"/>
</dbReference>
<dbReference type="InterPro" id="IPR044730">
    <property type="entry name" value="RNase_H-like_dom_plant"/>
</dbReference>
<feature type="domain" description="RNase H type-1" evidence="1">
    <location>
        <begin position="21"/>
        <end position="136"/>
    </location>
</feature>
<reference evidence="2 3" key="1">
    <citation type="journal article" date="2024" name="Plant J.">
        <title>Genome sequences and population genomics reveal climatic adaptation and genomic divergence between two closely related sweetgum species.</title>
        <authorList>
            <person name="Xu W.Q."/>
            <person name="Ren C.Q."/>
            <person name="Zhang X.Y."/>
            <person name="Comes H.P."/>
            <person name="Liu X.H."/>
            <person name="Li Y.G."/>
            <person name="Kettle C.J."/>
            <person name="Jalonen R."/>
            <person name="Gaisberger H."/>
            <person name="Ma Y.Z."/>
            <person name="Qiu Y.X."/>
        </authorList>
    </citation>
    <scope>NUCLEOTIDE SEQUENCE [LARGE SCALE GENOMIC DNA]</scope>
    <source>
        <strain evidence="2">Hangzhou</strain>
    </source>
</reference>